<dbReference type="AlphaFoldDB" id="A0A1E5NCP1"/>
<dbReference type="EMBL" id="MDCO01000012">
    <property type="protein sequence ID" value="OEJ13861.1"/>
    <property type="molecule type" value="Genomic_DNA"/>
</dbReference>
<proteinExistence type="predicted"/>
<dbReference type="Proteomes" id="UP000095247">
    <property type="component" value="Unassembled WGS sequence"/>
</dbReference>
<comment type="caution">
    <text evidence="2">The sequence shown here is derived from an EMBL/GenBank/DDBJ whole genome shotgun (WGS) entry which is preliminary data.</text>
</comment>
<name>A0A1E5NCP1_9SPIR</name>
<keyword evidence="1" id="KW-1133">Transmembrane helix</keyword>
<evidence type="ECO:0000256" key="1">
    <source>
        <dbReference type="SAM" id="Phobius"/>
    </source>
</evidence>
<evidence type="ECO:0000313" key="3">
    <source>
        <dbReference type="Proteomes" id="UP000095247"/>
    </source>
</evidence>
<evidence type="ECO:0000313" key="2">
    <source>
        <dbReference type="EMBL" id="OEJ13861.1"/>
    </source>
</evidence>
<keyword evidence="1" id="KW-0472">Membrane</keyword>
<feature type="transmembrane region" description="Helical" evidence="1">
    <location>
        <begin position="312"/>
        <end position="333"/>
    </location>
</feature>
<gene>
    <name evidence="2" type="ORF">BFL38_03730</name>
</gene>
<keyword evidence="1" id="KW-0812">Transmembrane</keyword>
<accession>A0A1E5NCP1</accession>
<evidence type="ECO:0008006" key="4">
    <source>
        <dbReference type="Google" id="ProtNLM"/>
    </source>
</evidence>
<protein>
    <recommendedName>
        <fullName evidence="4">ENT domain-containing protein</fullName>
    </recommendedName>
</protein>
<feature type="transmembrane region" description="Helical" evidence="1">
    <location>
        <begin position="339"/>
        <end position="366"/>
    </location>
</feature>
<dbReference type="RefSeq" id="WP_069727163.1">
    <property type="nucleotide sequence ID" value="NZ_MDCO01000012.1"/>
</dbReference>
<sequence length="568" mass="63991">MIAEEVLKHNLKGEKWLFSPNIPNKKLNGACSMHQGLEPNKIIALFDITLLGSGKSGFILTGAKLYYRAFVDSSVKFDVEYSNIASIKIVKPKKEKCIEIVTKDDNVLTTYSEDLYDFDYDNFVSVIDKLISEENSIEFREEDQSIPLDCEKDIVKIDFIKILSNLSINESGILDDKSYAQIIQLIARLDFNAESRFNMRSYMLNESDRIDNTILLKEIEDNMAKNRLHEVHISLMKEAINVFRAQKEIKPYVKGAYKEEKKFTDLQSLLNVSDDEISLIEDSIINDEKIFMDRDVSDDKIKELFTDMAGKAAAVGVPLAAVYLTGTVGFSAAGLTSGLAALGMGGVLGFSSMVTGIGVALVIGVVSYKLVGRGIRAITGDESEKYKQRETLLQNVVKKSQRTLNLLIEDINYTTLKVVSLVKNNEVDKMEMEELQKQIQVLASSQAIIMGQSQYSEKEKTIIHLPKHLDVNRLESLTRDATLKDIREIILEFYEEEVIETEEGQKTVMVLHDEKFSLEELEELLKCFDDIGYNDFKEIASKAITQGVENVGKNIVKGFGSFMDKFGK</sequence>
<reference evidence="2 3" key="1">
    <citation type="submission" date="2016-08" db="EMBL/GenBank/DDBJ databases">
        <title>Characterization and recognition of Brachyspira hampsonii sp. nov., a novel intestinal spirochete that is pathogenic to pigs.</title>
        <authorList>
            <person name="Mirajkar N."/>
            <person name="La T."/>
            <person name="Phillips N."/>
            <person name="Hampson D."/>
            <person name="Gebhart C."/>
        </authorList>
    </citation>
    <scope>NUCLEOTIDE SEQUENCE [LARGE SCALE GENOMIC DNA]</scope>
    <source>
        <strain evidence="2 3">P280/1</strain>
    </source>
</reference>
<organism evidence="2 3">
    <name type="scientific">Brachyspira hampsonii</name>
    <dbReference type="NCBI Taxonomy" id="1287055"/>
    <lineage>
        <taxon>Bacteria</taxon>
        <taxon>Pseudomonadati</taxon>
        <taxon>Spirochaetota</taxon>
        <taxon>Spirochaetia</taxon>
        <taxon>Brachyspirales</taxon>
        <taxon>Brachyspiraceae</taxon>
        <taxon>Brachyspira</taxon>
    </lineage>
</organism>